<gene>
    <name evidence="7" type="ORF">SNF14_10325</name>
</gene>
<feature type="domain" description="Fibronectin type-III" evidence="5">
    <location>
        <begin position="302"/>
        <end position="393"/>
    </location>
</feature>
<dbReference type="InterPro" id="IPR044925">
    <property type="entry name" value="His-Me_finger_sf"/>
</dbReference>
<evidence type="ECO:0000259" key="5">
    <source>
        <dbReference type="PROSITE" id="PS50853"/>
    </source>
</evidence>
<keyword evidence="2" id="KW-0540">Nuclease</keyword>
<evidence type="ECO:0000256" key="4">
    <source>
        <dbReference type="ARBA" id="ARBA00022801"/>
    </source>
</evidence>
<dbReference type="Pfam" id="PF04231">
    <property type="entry name" value="Endonuclease_1"/>
    <property type="match status" value="1"/>
</dbReference>
<dbReference type="Proteomes" id="UP001285855">
    <property type="component" value="Unassembled WGS sequence"/>
</dbReference>
<reference evidence="7 8" key="1">
    <citation type="submission" date="2023-11" db="EMBL/GenBank/DDBJ databases">
        <title>Winogradskyella pelagius sp. nov., isolated from coastal sediment.</title>
        <authorList>
            <person name="Li F."/>
        </authorList>
    </citation>
    <scope>NUCLEOTIDE SEQUENCE [LARGE SCALE GENOMIC DNA]</scope>
    <source>
        <strain evidence="7 8">KCTC 23502</strain>
    </source>
</reference>
<dbReference type="EMBL" id="JAXDAE010000010">
    <property type="protein sequence ID" value="MDY2587737.1"/>
    <property type="molecule type" value="Genomic_DNA"/>
</dbReference>
<evidence type="ECO:0000256" key="2">
    <source>
        <dbReference type="ARBA" id="ARBA00022722"/>
    </source>
</evidence>
<dbReference type="GO" id="GO:0004519">
    <property type="term" value="F:endonuclease activity"/>
    <property type="evidence" value="ECO:0007669"/>
    <property type="project" value="UniProtKB-KW"/>
</dbReference>
<dbReference type="SUPFAM" id="SSF74853">
    <property type="entry name" value="Lamin A/C globular tail domain"/>
    <property type="match status" value="1"/>
</dbReference>
<evidence type="ECO:0000313" key="8">
    <source>
        <dbReference type="Proteomes" id="UP001285855"/>
    </source>
</evidence>
<dbReference type="InterPro" id="IPR001322">
    <property type="entry name" value="Lamin_tail_dom"/>
</dbReference>
<dbReference type="PROSITE" id="PS50853">
    <property type="entry name" value="FN3"/>
    <property type="match status" value="1"/>
</dbReference>
<keyword evidence="7" id="KW-0255">Endonuclease</keyword>
<dbReference type="InterPro" id="IPR013783">
    <property type="entry name" value="Ig-like_fold"/>
</dbReference>
<dbReference type="PANTHER" id="PTHR33607:SF2">
    <property type="entry name" value="ENDONUCLEASE-1"/>
    <property type="match status" value="1"/>
</dbReference>
<feature type="domain" description="LTD" evidence="6">
    <location>
        <begin position="387"/>
        <end position="554"/>
    </location>
</feature>
<dbReference type="RefSeq" id="WP_320556093.1">
    <property type="nucleotide sequence ID" value="NZ_JAXDAE010000010.1"/>
</dbReference>
<dbReference type="PROSITE" id="PS51841">
    <property type="entry name" value="LTD"/>
    <property type="match status" value="1"/>
</dbReference>
<evidence type="ECO:0000313" key="7">
    <source>
        <dbReference type="EMBL" id="MDY2587737.1"/>
    </source>
</evidence>
<dbReference type="InterPro" id="IPR036415">
    <property type="entry name" value="Lamin_tail_dom_sf"/>
</dbReference>
<sequence>MKQFYILIIGLLITSTVFAQIPSGYYDYATGTGYSLKTQLKKIIDDIDDPEISNAIEELHQDQGYNAMDGFIASFDLDNYYETGSNTILDIYSENPSGTDPYTYTPISDECGNYSGEGDCYNKEHVIPASVFNDATPMYSDAHELLPTDGRVNGFRSNYPYGVVDDNQLLSQGGISNPTLNGSKVGNNLNSGYSAGYTGIVFEPIDEFKGDVARIYFYFATRYEDQVSAWSSFDMFDGSNDKVFTDTFLSILLTWHNNDPVSQKEIDRNNNIFYNHQNNRNPFIDHPEWVNAIWVTTQDTEAPSDPTNLIASNPTDNTIDLNWTASTDNIAVASYDVYINAAFAYNTGNPNTNTTVAGLLPNTNYCFTVKARDTSNNESGFSNQTCETTTDNGSSGGDIDIFFSEYIEGSSNNKVLEIANFTGTSVNLSNYTLKLSANGNASWGTPYSFPAGATIANQDVFIIANGGSTVCTSEYDDLNNAITSFNGNDAIGLFKNDVLIDILGDFNSSANYAQNTTLVRKPTVDRPTTTFDISEWNSFGSNNCDDLGTHNQTLNLDSYAENKVSFYPNPVKSYLTINIENNQPVKIQIFDILGKQVFNKTISDSGRIDLHSLKAGVYIITLTQNNSTISKKLIKS</sequence>
<name>A0ABU5ENV5_9FLAO</name>
<accession>A0ABU5ENV5</accession>
<organism evidence="7 8">
    <name type="scientific">Winogradskyella aquimaris</name>
    <dbReference type="NCBI Taxonomy" id="864074"/>
    <lineage>
        <taxon>Bacteria</taxon>
        <taxon>Pseudomonadati</taxon>
        <taxon>Bacteroidota</taxon>
        <taxon>Flavobacteriia</taxon>
        <taxon>Flavobacteriales</taxon>
        <taxon>Flavobacteriaceae</taxon>
        <taxon>Winogradskyella</taxon>
    </lineage>
</organism>
<dbReference type="InterPro" id="IPR036116">
    <property type="entry name" value="FN3_sf"/>
</dbReference>
<dbReference type="SMART" id="SM00060">
    <property type="entry name" value="FN3"/>
    <property type="match status" value="1"/>
</dbReference>
<proteinExistence type="inferred from homology"/>
<comment type="caution">
    <text evidence="7">The sequence shown here is derived from an EMBL/GenBank/DDBJ whole genome shotgun (WGS) entry which is preliminary data.</text>
</comment>
<dbReference type="Gene3D" id="2.60.40.10">
    <property type="entry name" value="Immunoglobulins"/>
    <property type="match status" value="1"/>
</dbReference>
<dbReference type="SUPFAM" id="SSF54060">
    <property type="entry name" value="His-Me finger endonucleases"/>
    <property type="match status" value="1"/>
</dbReference>
<dbReference type="CDD" id="cd00063">
    <property type="entry name" value="FN3"/>
    <property type="match status" value="1"/>
</dbReference>
<dbReference type="NCBIfam" id="TIGR04183">
    <property type="entry name" value="Por_Secre_tail"/>
    <property type="match status" value="1"/>
</dbReference>
<keyword evidence="4" id="KW-0378">Hydrolase</keyword>
<dbReference type="SUPFAM" id="SSF49265">
    <property type="entry name" value="Fibronectin type III"/>
    <property type="match status" value="1"/>
</dbReference>
<dbReference type="Pfam" id="PF00932">
    <property type="entry name" value="LTD"/>
    <property type="match status" value="1"/>
</dbReference>
<comment type="similarity">
    <text evidence="1">Belongs to the EndA/NucM nuclease family.</text>
</comment>
<keyword evidence="3" id="KW-0732">Signal</keyword>
<evidence type="ECO:0000256" key="3">
    <source>
        <dbReference type="ARBA" id="ARBA00022729"/>
    </source>
</evidence>
<keyword evidence="8" id="KW-1185">Reference proteome</keyword>
<dbReference type="InterPro" id="IPR026444">
    <property type="entry name" value="Secre_tail"/>
</dbReference>
<dbReference type="InterPro" id="IPR003961">
    <property type="entry name" value="FN3_dom"/>
</dbReference>
<dbReference type="Pfam" id="PF00041">
    <property type="entry name" value="fn3"/>
    <property type="match status" value="1"/>
</dbReference>
<evidence type="ECO:0000259" key="6">
    <source>
        <dbReference type="PROSITE" id="PS51841"/>
    </source>
</evidence>
<protein>
    <submittedName>
        <fullName evidence="7">Endonuclease</fullName>
    </submittedName>
</protein>
<dbReference type="PANTHER" id="PTHR33607">
    <property type="entry name" value="ENDONUCLEASE-1"/>
    <property type="match status" value="1"/>
</dbReference>
<dbReference type="InterPro" id="IPR007346">
    <property type="entry name" value="Endonuclease-I"/>
</dbReference>
<dbReference type="Pfam" id="PF18962">
    <property type="entry name" value="Por_Secre_tail"/>
    <property type="match status" value="1"/>
</dbReference>
<evidence type="ECO:0000256" key="1">
    <source>
        <dbReference type="ARBA" id="ARBA00006429"/>
    </source>
</evidence>